<feature type="compositionally biased region" description="Low complexity" evidence="2">
    <location>
        <begin position="1342"/>
        <end position="1356"/>
    </location>
</feature>
<dbReference type="GO" id="GO:0000146">
    <property type="term" value="F:microfilament motor activity"/>
    <property type="evidence" value="ECO:0007669"/>
    <property type="project" value="TreeGrafter"/>
</dbReference>
<dbReference type="Proteomes" id="UP000011238">
    <property type="component" value="Segment"/>
</dbReference>
<dbReference type="RefSeq" id="YP_656711.1">
    <property type="nucleotide sequence ID" value="NC_008211.1"/>
</dbReference>
<feature type="compositionally biased region" description="Low complexity" evidence="2">
    <location>
        <begin position="2724"/>
        <end position="2746"/>
    </location>
</feature>
<feature type="compositionally biased region" description="Polar residues" evidence="2">
    <location>
        <begin position="77"/>
        <end position="87"/>
    </location>
</feature>
<feature type="compositionally biased region" description="Polar residues" evidence="2">
    <location>
        <begin position="1407"/>
        <end position="1421"/>
    </location>
</feature>
<dbReference type="PANTHER" id="PTHR45615">
    <property type="entry name" value="MYOSIN HEAVY CHAIN, NON-MUSCLE"/>
    <property type="match status" value="1"/>
</dbReference>
<evidence type="ECO:0000256" key="2">
    <source>
        <dbReference type="SAM" id="MobiDB-lite"/>
    </source>
</evidence>
<feature type="region of interest" description="Disordered" evidence="2">
    <location>
        <begin position="268"/>
        <end position="287"/>
    </location>
</feature>
<feature type="compositionally biased region" description="Basic residues" evidence="2">
    <location>
        <begin position="491"/>
        <end position="506"/>
    </location>
</feature>
<feature type="region of interest" description="Disordered" evidence="2">
    <location>
        <begin position="1247"/>
        <end position="1267"/>
    </location>
</feature>
<feature type="compositionally biased region" description="Polar residues" evidence="2">
    <location>
        <begin position="303"/>
        <end position="315"/>
    </location>
</feature>
<accession>Q14VQ2</accession>
<feature type="region of interest" description="Disordered" evidence="2">
    <location>
        <begin position="1332"/>
        <end position="1356"/>
    </location>
</feature>
<evidence type="ECO:0000313" key="4">
    <source>
        <dbReference type="Proteomes" id="UP000011238"/>
    </source>
</evidence>
<feature type="region of interest" description="Disordered" evidence="2">
    <location>
        <begin position="2720"/>
        <end position="2772"/>
    </location>
</feature>
<dbReference type="PANTHER" id="PTHR45615:SF40">
    <property type="entry name" value="MYOSIN HEAVY CHAIN, NON-MUSCLE"/>
    <property type="match status" value="1"/>
</dbReference>
<feature type="compositionally biased region" description="Basic and acidic residues" evidence="2">
    <location>
        <begin position="321"/>
        <end position="332"/>
    </location>
</feature>
<feature type="region of interest" description="Disordered" evidence="2">
    <location>
        <begin position="303"/>
        <end position="334"/>
    </location>
</feature>
<feature type="compositionally biased region" description="Low complexity" evidence="2">
    <location>
        <begin position="507"/>
        <end position="526"/>
    </location>
</feature>
<reference evidence="4" key="1">
    <citation type="journal article" date="1999" name="J. Cancer Res. Clin. Oncol.">
        <title>Genomic studies of the Lucke tumor herpesvirus (RaHV-1).</title>
        <authorList>
            <person name="Davison A.J."/>
            <person name="Sauerbier W."/>
            <person name="Dolan A."/>
            <person name="Addison C."/>
            <person name="McKinnell R.G."/>
        </authorList>
    </citation>
    <scope>NUCLEOTIDE SEQUENCE [LARGE SCALE GENOMIC DNA]</scope>
    <source>
        <strain evidence="4">McKinnell</strain>
    </source>
</reference>
<feature type="region of interest" description="Disordered" evidence="2">
    <location>
        <begin position="1379"/>
        <end position="1425"/>
    </location>
</feature>
<feature type="region of interest" description="Disordered" evidence="2">
    <location>
        <begin position="1280"/>
        <end position="1308"/>
    </location>
</feature>
<feature type="compositionally biased region" description="Basic and acidic residues" evidence="2">
    <location>
        <begin position="2150"/>
        <end position="2166"/>
    </location>
</feature>
<feature type="region of interest" description="Disordered" evidence="2">
    <location>
        <begin position="216"/>
        <end position="263"/>
    </location>
</feature>
<dbReference type="KEGG" id="vg:5141304"/>
<organism evidence="4">
    <name type="scientific">Ranid herpesvirus 1</name>
    <name type="common">Lucke tumor herpesvirus</name>
    <dbReference type="NCBI Taxonomy" id="85655"/>
    <lineage>
        <taxon>Viruses</taxon>
        <taxon>Duplodnaviria</taxon>
        <taxon>Heunggongvirae</taxon>
        <taxon>Peploviricota</taxon>
        <taxon>Herviviricetes</taxon>
        <taxon>Herpesvirales</taxon>
        <taxon>Alloherpesviridae</taxon>
        <taxon>Batravirus</taxon>
        <taxon>Batravirus ranidallo1</taxon>
    </lineage>
</organism>
<feature type="compositionally biased region" description="Polar residues" evidence="2">
    <location>
        <begin position="113"/>
        <end position="125"/>
    </location>
</feature>
<evidence type="ECO:0000256" key="1">
    <source>
        <dbReference type="SAM" id="Coils"/>
    </source>
</evidence>
<feature type="region of interest" description="Disordered" evidence="2">
    <location>
        <begin position="1"/>
        <end position="135"/>
    </location>
</feature>
<keyword evidence="1" id="KW-0175">Coiled coil</keyword>
<feature type="region of interest" description="Disordered" evidence="2">
    <location>
        <begin position="2792"/>
        <end position="2814"/>
    </location>
</feature>
<sequence length="3031" mass="341249">MSSDDYESDKYFPKQGAPKPDKGRHREQLKYPQDLSRGAYSLLRGTPPLDETGRNALTRDTWNKYAEPDIPPVGSEHPQSAGFNLRSSAALGEQPLEGSRGSGRTKFYEPRGQNASKQYHTTSGNDPALVPQDNIETNNQPTAYALWNAKQRLRDPGAALQKEKAQEYDAGLHVPRYAPRNESDMFSPTSRFETQPLGRRMSWHALSAEVEGALQTASGRVRPAMRGHGGGVARSRSQSDTESDTRGAQYGSTQLVSDLGREFEPSGAQYKSAERAPNVYEARSEASLPDVSGRIRGLLIGSTSMAPSNETSGPIPTTALHRGEESEQHSSTELDPALQTKLIQQLEESQRMLRNKTLSSNYIAHPPTHTPRMIGGIREWDPNEKDAFLYPDKAESHIGGAHNYMAGSAHRSPSTSEAGVSDAQARREGVLQWVRDTHSAAEPGATNKDEAARSATERLGAQRYLTSESSAAYFAVTPQGVESDSGERASRPRARKLRRKTKHTTHRSSGTSSSDRSSSLQASAARLDAHDVRPQSLNAGPLSDPRTFGLADTLINVWAHGVNEIGRGEAGVAVSSFPEAPAQICVDPLAWLKTVTPALFRARRPLGRGYAARAVRDKAAALRMCFESGLPSEEQAKVRERAAELRELEGAANGYAELDASQLEELICSLRDSLQREMVLLEYNARHIEENEAREQYSRQFLPWAVELTIERYVGYCFTSPSSVVATLLAQMQWYTQHPAYSYALRLSEMSDYAVRSRAKEEDTEDAPSLHLYIGAMELHYRQHVRDILRNSELTVRARLCATRTTSLWAQYREAVKEVFALYATLSVQKLEDSVHGIMLCTRMAQELERRHIEYCARYDKACDSGVILADYAKGECKADMYMGRQHEMYRLQSGVHAVANATSVMLFTKFSSMQSVQLPGQDFDTSLANYVLQVEEEARAAYPRLALYEARSTMLKAKADTHRVLETEDKQPLRSYYSTMLQKYNNMRAIAKVEQVKERNLIAMHVRRARVDRALARVGRRGEEQYEVETDQIANRLDDLFIMIRTIQKTKMCIRMAMGGLCVDRVQRLEREQRQLEQDYETAIQKMESALGHAMKMHSSKINKLKMLVACQFQGTENAAQHISTANVEVYKARLAVFQEHVRAYEQLEAFIQQQCQICKRASVMAEEEDSAFLSEALEAYDERLWECNLQMKYVSFEINTLNCLSKCSSVESCTIQVPYKDTAIQSADWSASHIPTMYGLAPREYETAPSSAASTADEEQPRSSIQLNELRYLQSRMAERDSRPAAGHGAKQSKVAFAVKSTSGRTVAARENIHSALVRRASTPAAARDVAMPLGGGSTPQQDSSSDPSSPVQYVSYKSALPDTYHVAGHWRGTEPANATQQRHGNAAAREEESGVGLHAAPSHESGTQTEQVPESNPPESKEEIESLRRNVAELEESLHLLRKDTMDVTGATVPAYVLRRYERAIGGAYRYLTDVEPADVSGCQRVLLELKEFQAFGPVSDQQYFKDMLEEFSKSGCASRETVAELQLSAHCVSILTNLFSEPHAPHHGGTPPPEGGAPSTQAQLTPGPVHEHSSPDARDRFTRYESVFAQQNKELQAQLVTLQRELGALRDNTAASVTATPQALVRAKCHRLGISPDKLDRFFRTLKLGTHDSDLYDQFFVEQVEDDWSKVVQLQDAQERSETTIAALRLEIGMLQEAANVQHNVRAELLNVLQNKQNAAAAAFQAMQNHQRHLSSLLEHSINEMVTGYNVAKAEAQKQQEKCAALKREVRMLELSVQGLEADEVTRQSRVRMLEEKQCAQQESLKEAESSLSAVRKQLENTKPLLESALAGLHTVEIAREITEQSYRHQLQNMEKTQQNEDQLDTANELTVLKQHLRDCREALGAASESTKQYAKLLQDAVLHNSNHVLELDGWISKFALSERDRKAAELKWAEAEAGRATYMNASKEQMRAYTTICIDLGVRDTDTRGLTSKVKELLQSHAELSAQVENDVQQQAKLEADVVTHRLLREEAQRKLMHATERLDSYTAAVALSGQSAGKVVEQEMMLQNSREECTALRKHVDGLQRELRELRTAMQNEMPRVLSNATLIADAERAEQLYHQLQTKSVEVDNMTAQCKTLDRRIKELDAAREKAVKSVSSTVEQVSHMRRELEQERAKRSTVEAEATSAQKACREKTQELKELRALLEERESSLRVVRDRLLLAEQEMRDTTAKYNQELAHVGNERSNIKRRMEDVQSELQSLTLEHKDLRDQLQNGDVPRVPDQSTLKDQILRKQTEIQRLDTELAEAQRIASALQVKQHALELELEQNRLRNQIEVAKLREHINTGIMKTRAIQKELSETQEKYKTEMDRFQNHTDEIEQRDATIAELQRSLHNLEEIHEVSRGELERTQEALREKSQAWVQLDRTLTTLRAAHDKMVRDNTTLRQELDARYIEFDRVAKQSADAHRARETEVQRLTTELQEATRRLSEREEELNQVRLATTQSRCEYVQAQAAQTRRILAHHEVTQAQTVMHDPSLFASTLAPPESAYTHNHTLHNMARSLNRTVAQHSDQDAEWGGAPLTRAPIHAPVTQIRESRVSNAMVTTSVHGFETTLEKFRAIVQRAESALNTLQEEEDQGTTPRSTNLRTAKTNLRRHISFPPDLQAYETVRGKLRNGDAFVRDAEIQKISDAKHALTAKIKEIEKCLMRVQDGRDLSGRRQGSRTRFRDVDVDVHSLRSARSTQQNVSSSSSDDAPSQSQRMALPQQHYSRTEHMEIQSDASSAHRTTHLRIDASSLVRPPIHGHRVTGAEQRHGAEQYSGSALQPRPPTQPEIQLPEFTPVEHMSMHLPFPTADIPISSVWQQAELMRTDGREGRPTTIRNYVYDTEGVWNFEYIVCEQPKWHNPHLMQFNKSAIIRPESNELPFIIAHVVGGLSAATFYVDDTLNSWLGRFALYRRIHNTAYRETAPHCAIVLMNADKAPPESKRIYVLGPQQPSRNMKRLCTYTRRDGSGRVVDLTLNMRRADDLFLTFIACLGGTRLNNTKQ</sequence>
<protein>
    <submittedName>
        <fullName evidence="3">ORF56</fullName>
    </submittedName>
</protein>
<feature type="region of interest" description="Disordered" evidence="2">
    <location>
        <begin position="1546"/>
        <end position="1580"/>
    </location>
</feature>
<feature type="region of interest" description="Disordered" evidence="2">
    <location>
        <begin position="404"/>
        <end position="424"/>
    </location>
</feature>
<feature type="coiled-coil region" evidence="1">
    <location>
        <begin position="2452"/>
        <end position="2486"/>
    </location>
</feature>
<feature type="coiled-coil region" evidence="1">
    <location>
        <begin position="1753"/>
        <end position="1787"/>
    </location>
</feature>
<keyword evidence="4" id="KW-1185">Reference proteome</keyword>
<feature type="region of interest" description="Disordered" evidence="2">
    <location>
        <begin position="479"/>
        <end position="542"/>
    </location>
</feature>
<reference evidence="3 4" key="2">
    <citation type="journal article" date="2006" name="J. Gen. Virol.">
        <title>Genome sequences of two frog herpesviruses.</title>
        <authorList>
            <person name="Davison A.J."/>
            <person name="Cunningham C."/>
            <person name="Sauerbier W."/>
            <person name="McKinnell R.G."/>
        </authorList>
    </citation>
    <scope>NUCLEOTIDE SEQUENCE [LARGE SCALE GENOMIC DNA]</scope>
    <source>
        <strain evidence="3 4">McKinnell</strain>
    </source>
</reference>
<feature type="region of interest" description="Disordered" evidence="2">
    <location>
        <begin position="2142"/>
        <end position="2172"/>
    </location>
</feature>
<name>Q14VQ2_9VIRU</name>
<proteinExistence type="predicted"/>
<feature type="compositionally biased region" description="Basic and acidic residues" evidence="2">
    <location>
        <begin position="19"/>
        <end position="29"/>
    </location>
</feature>
<dbReference type="GeneID" id="5141304"/>
<dbReference type="EMBL" id="DQ665917">
    <property type="protein sequence ID" value="ABG25708.1"/>
    <property type="molecule type" value="Genomic_DNA"/>
</dbReference>
<evidence type="ECO:0000313" key="3">
    <source>
        <dbReference type="EMBL" id="ABG25708.1"/>
    </source>
</evidence>
<dbReference type="GO" id="GO:0051015">
    <property type="term" value="F:actin filament binding"/>
    <property type="evidence" value="ECO:0007669"/>
    <property type="project" value="TreeGrafter"/>
</dbReference>